<evidence type="ECO:0000256" key="1">
    <source>
        <dbReference type="ARBA" id="ARBA00007274"/>
    </source>
</evidence>
<dbReference type="InterPro" id="IPR018357">
    <property type="entry name" value="Hexapep_transf_CS"/>
</dbReference>
<dbReference type="EC" id="2.3.1.89" evidence="8"/>
<feature type="binding site" evidence="6">
    <location>
        <position position="153"/>
    </location>
    <ligand>
        <name>acetyl-CoA</name>
        <dbReference type="ChEBI" id="CHEBI:57288"/>
    </ligand>
</feature>
<reference evidence="8 9" key="1">
    <citation type="submission" date="2018-06" db="EMBL/GenBank/DDBJ databases">
        <authorList>
            <consortium name="Pathogen Informatics"/>
            <person name="Doyle S."/>
        </authorList>
    </citation>
    <scope>NUCLEOTIDE SEQUENCE [LARGE SCALE GENOMIC DNA]</scope>
    <source>
        <strain evidence="8 9">NCTC12475</strain>
    </source>
</reference>
<feature type="active site" description="Proton acceptor" evidence="5">
    <location>
        <position position="123"/>
    </location>
</feature>
<feature type="binding site" evidence="6">
    <location>
        <begin position="35"/>
        <end position="36"/>
    </location>
    <ligand>
        <name>substrate</name>
    </ligand>
</feature>
<dbReference type="CDD" id="cd03360">
    <property type="entry name" value="LbH_AT_putative"/>
    <property type="match status" value="1"/>
</dbReference>
<dbReference type="GeneID" id="93090661"/>
<dbReference type="Pfam" id="PF00132">
    <property type="entry name" value="Hexapep"/>
    <property type="match status" value="1"/>
</dbReference>
<gene>
    <name evidence="8" type="primary">dapH_1</name>
    <name evidence="8" type="ORF">NCTC12475_00212</name>
</gene>
<dbReference type="STRING" id="32024.GCA_000788295_00140"/>
<dbReference type="Gene3D" id="2.160.10.10">
    <property type="entry name" value="Hexapeptide repeat proteins"/>
    <property type="match status" value="1"/>
</dbReference>
<dbReference type="NCBIfam" id="TIGR03570">
    <property type="entry name" value="NeuD_NnaD"/>
    <property type="match status" value="1"/>
</dbReference>
<dbReference type="InterPro" id="IPR041561">
    <property type="entry name" value="PglD_N"/>
</dbReference>
<evidence type="ECO:0000256" key="5">
    <source>
        <dbReference type="PIRSR" id="PIRSR620019-1"/>
    </source>
</evidence>
<evidence type="ECO:0000259" key="7">
    <source>
        <dbReference type="Pfam" id="PF17836"/>
    </source>
</evidence>
<protein>
    <submittedName>
        <fullName evidence="8">General glycosylation pathway protein</fullName>
        <ecNumber evidence="8">2.3.1.89</ecNumber>
    </submittedName>
</protein>
<evidence type="ECO:0000256" key="6">
    <source>
        <dbReference type="PIRSR" id="PIRSR620019-2"/>
    </source>
</evidence>
<dbReference type="Gene3D" id="3.40.50.20">
    <property type="match status" value="1"/>
</dbReference>
<dbReference type="EMBL" id="UFVD01000001">
    <property type="protein sequence ID" value="SUX09818.1"/>
    <property type="molecule type" value="Genomic_DNA"/>
</dbReference>
<evidence type="ECO:0000313" key="8">
    <source>
        <dbReference type="EMBL" id="SUX09818.1"/>
    </source>
</evidence>
<dbReference type="RefSeq" id="WP_089182488.1">
    <property type="nucleotide sequence ID" value="NZ_CP043427.1"/>
</dbReference>
<feature type="site" description="Increases basicity of active site His" evidence="5">
    <location>
        <position position="124"/>
    </location>
</feature>
<dbReference type="SUPFAM" id="SSF51161">
    <property type="entry name" value="Trimeric LpxA-like enzymes"/>
    <property type="match status" value="1"/>
</dbReference>
<dbReference type="PANTHER" id="PTHR43300">
    <property type="entry name" value="ACETYLTRANSFERASE"/>
    <property type="match status" value="1"/>
</dbReference>
<evidence type="ECO:0000256" key="4">
    <source>
        <dbReference type="ARBA" id="ARBA00023315"/>
    </source>
</evidence>
<dbReference type="GO" id="GO:0047200">
    <property type="term" value="F:tetrahydrodipicolinate N-acetyltransferase activity"/>
    <property type="evidence" value="ECO:0007669"/>
    <property type="project" value="UniProtKB-EC"/>
</dbReference>
<dbReference type="PROSITE" id="PS00101">
    <property type="entry name" value="HEXAPEP_TRANSFERASES"/>
    <property type="match status" value="1"/>
</dbReference>
<dbReference type="Proteomes" id="UP000254920">
    <property type="component" value="Unassembled WGS sequence"/>
</dbReference>
<dbReference type="InterPro" id="IPR011004">
    <property type="entry name" value="Trimer_LpxA-like_sf"/>
</dbReference>
<evidence type="ECO:0000256" key="3">
    <source>
        <dbReference type="ARBA" id="ARBA00022737"/>
    </source>
</evidence>
<sequence length="197" mass="20859">MDKTKNIYIYGSSGHGKVVADIARSCGYENIIFLDDASDNKFNSNLEKFDIIIAIGDNKTRQKLQEKVQESGFDVVNLIHPSAIISPSVKLKTGIVIMPNVVINADAIIGNGVILNTGCVVEHDCIIGDFAHLSPNASLAGGVKVGKFTHIGIGSSVIQKINIGDNTTIGAGSVVVRDIAHNVVSVGIPAKIIKEKI</sequence>
<keyword evidence="2 8" id="KW-0808">Transferase</keyword>
<dbReference type="AlphaFoldDB" id="A0A381DH68"/>
<dbReference type="PANTHER" id="PTHR43300:SF7">
    <property type="entry name" value="UDP-N-ACETYLBACILLOSAMINE N-ACETYLTRANSFERASE"/>
    <property type="match status" value="1"/>
</dbReference>
<evidence type="ECO:0000313" key="9">
    <source>
        <dbReference type="Proteomes" id="UP000254920"/>
    </source>
</evidence>
<dbReference type="InterPro" id="IPR001451">
    <property type="entry name" value="Hexapep"/>
</dbReference>
<feature type="domain" description="PglD N-terminal" evidence="7">
    <location>
        <begin position="6"/>
        <end position="68"/>
    </location>
</feature>
<keyword evidence="4 8" id="KW-0012">Acyltransferase</keyword>
<feature type="binding site" evidence="6">
    <location>
        <position position="132"/>
    </location>
    <ligand>
        <name>acetyl-CoA</name>
        <dbReference type="ChEBI" id="CHEBI:57288"/>
    </ligand>
</feature>
<organism evidence="8 9">
    <name type="scientific">Campylobacter sputorum subsp. sputorum</name>
    <dbReference type="NCBI Taxonomy" id="32024"/>
    <lineage>
        <taxon>Bacteria</taxon>
        <taxon>Pseudomonadati</taxon>
        <taxon>Campylobacterota</taxon>
        <taxon>Epsilonproteobacteria</taxon>
        <taxon>Campylobacterales</taxon>
        <taxon>Campylobacteraceae</taxon>
        <taxon>Campylobacter</taxon>
    </lineage>
</organism>
<keyword evidence="3" id="KW-0677">Repeat</keyword>
<proteinExistence type="inferred from homology"/>
<evidence type="ECO:0000256" key="2">
    <source>
        <dbReference type="ARBA" id="ARBA00022679"/>
    </source>
</evidence>
<dbReference type="InterPro" id="IPR020019">
    <property type="entry name" value="AcTrfase_PglD-like"/>
</dbReference>
<feature type="binding site" evidence="6">
    <location>
        <begin position="13"/>
        <end position="15"/>
    </location>
    <ligand>
        <name>substrate</name>
    </ligand>
</feature>
<dbReference type="Pfam" id="PF17836">
    <property type="entry name" value="PglD_N"/>
    <property type="match status" value="1"/>
</dbReference>
<dbReference type="InterPro" id="IPR050179">
    <property type="entry name" value="Trans_hexapeptide_repeat"/>
</dbReference>
<keyword evidence="9" id="KW-1185">Reference proteome</keyword>
<feature type="binding site" evidence="6">
    <location>
        <position position="56"/>
    </location>
    <ligand>
        <name>substrate</name>
    </ligand>
</feature>
<accession>A0A381DH68</accession>
<dbReference type="OrthoDB" id="9801456at2"/>
<name>A0A381DH68_9BACT</name>
<comment type="similarity">
    <text evidence="1">Belongs to the transferase hexapeptide repeat family.</text>
</comment>